<dbReference type="SFLD" id="SFLDS00003">
    <property type="entry name" value="Haloacid_Dehalogenase"/>
    <property type="match status" value="1"/>
</dbReference>
<keyword evidence="2 7" id="KW-0812">Transmembrane</keyword>
<evidence type="ECO:0000256" key="1">
    <source>
        <dbReference type="ARBA" id="ARBA00004370"/>
    </source>
</evidence>
<evidence type="ECO:0000256" key="6">
    <source>
        <dbReference type="ARBA" id="ARBA00023136"/>
    </source>
</evidence>
<dbReference type="SUPFAM" id="SSF55008">
    <property type="entry name" value="HMA, heavy metal-associated domain"/>
    <property type="match status" value="1"/>
</dbReference>
<comment type="subcellular location">
    <subcellularLocation>
        <location evidence="1 7">Membrane</location>
    </subcellularLocation>
</comment>
<evidence type="ECO:0000313" key="11">
    <source>
        <dbReference type="Proteomes" id="UP000814176"/>
    </source>
</evidence>
<dbReference type="SUPFAM" id="SSF81653">
    <property type="entry name" value="Calcium ATPase, transduction domain A"/>
    <property type="match status" value="1"/>
</dbReference>
<keyword evidence="3 7" id="KW-0479">Metal-binding</keyword>
<proteinExistence type="inferred from homology"/>
<dbReference type="SFLD" id="SFLDF00027">
    <property type="entry name" value="p-type_atpase"/>
    <property type="match status" value="1"/>
</dbReference>
<keyword evidence="7" id="KW-0067">ATP-binding</keyword>
<feature type="transmembrane region" description="Helical" evidence="7">
    <location>
        <begin position="546"/>
        <end position="569"/>
    </location>
</feature>
<dbReference type="InterPro" id="IPR001757">
    <property type="entry name" value="P_typ_ATPase"/>
</dbReference>
<sequence>MAHSCCDPPQHENAPADDSKTSRGYGHAAEAIEQTPSSQGNSTCCEDDKCKCDDGCFEKLARAICADDTAHIHDHKGRDIDVASLSACSTCVGSEFSTELNAAPTAPPARPCTHIGLRRRKSPRVEGDSVDATPFPSEACGEHRTFARKRYQQTLAAFGCVCKALLSYGLQSCCTNVNAAKGRAPSRSIRPHSSRKSLIPSTKSRVSVDSCCKGGGCCDGGSDATSHCQHHVSLVKSVRRSVDSCRTGAESSCGGCQDSCCGGDKGVGCQDSEGDAGCQDSCCGGGNDAGSQASIKDRCCDGPDEKCGAFALDVELGTLEKGTGTTNEHAVLAVRGMTCSGCESKLARVLRALPTVRNVKTSLVLCRAEFSFDDGATTLQALIQTIEQRTGFSVEAINAGKSHELRLLVDRAKCEDLLAMPLPKGVENTARLDKDTVVVSYDPRLIGARQVILAYAAFAPSLAQEPRDPAMTAGLKHIRTLTLRTIASAALTIPVLVMAWAPLPSYPRAYNIASLVLATLVQTLITGPIYLSAFKSLFFARVVETDLLVVLSTSAAYVYSVVACAFALAGRPLASGGFFETSTLLVTLIVLGQLVSAYARQRAMETISIRTMQRGMARLVRPDGTEEDVDARLLQYDDVFKVEPDSMVITDGVVFAGQSEIDESMMTGESKPVVKVVGSAVIAGTVNGPSTLLVTVSRLPGGNTISEIAEMVDDARFSRAKVQAIVDRVVGWFVPVIVAAAVITFVIWLAVGRAVQERTGGDAAATALTYAIAVLAVSCPCAVGLAVPMVILIAGGVAAKRGLVFKAATTIETARKITHVVFDKTGTLTQGKLSVVASDVWPTEEFDVHAAILELVKDNRHPVARAVSEHMKARIDTSLTAKLDQVELITGKGVQGRISGGSLLGGNPSWLIVEDHPAVKPMLLQGLTAFCVTFNGRLVAAFGLEDTLRPESLAVLDSLRRRNIRISILSGDHRAAVEKVATALAIPRENFAAGCMPAHKQAYIASLTAKGERVLFCGDGTNDAVALARADIGVHLHTGEGAGFAASSAADVVLLNPSLSGILTLLQLSDAVARRIMLNFGWSAVYNLVAILFAAGAFVNARLPPAYAGLGEIVSVLPVVLVALQLRWFNPKAAM</sequence>
<name>A0ABQ8KNJ7_9APHY</name>
<keyword evidence="5 7" id="KW-1133">Transmembrane helix</keyword>
<dbReference type="Gene3D" id="3.40.50.1000">
    <property type="entry name" value="HAD superfamily/HAD-like"/>
    <property type="match status" value="1"/>
</dbReference>
<evidence type="ECO:0000256" key="4">
    <source>
        <dbReference type="ARBA" id="ARBA00022967"/>
    </source>
</evidence>
<dbReference type="Pfam" id="PF00122">
    <property type="entry name" value="E1-E2_ATPase"/>
    <property type="match status" value="1"/>
</dbReference>
<feature type="transmembrane region" description="Helical" evidence="7">
    <location>
        <begin position="481"/>
        <end position="503"/>
    </location>
</feature>
<dbReference type="InterPro" id="IPR059000">
    <property type="entry name" value="ATPase_P-type_domA"/>
</dbReference>
<dbReference type="InterPro" id="IPR023298">
    <property type="entry name" value="ATPase_P-typ_TM_dom_sf"/>
</dbReference>
<dbReference type="InterPro" id="IPR044492">
    <property type="entry name" value="P_typ_ATPase_HD_dom"/>
</dbReference>
<comment type="caution">
    <text evidence="10">The sequence shown here is derived from an EMBL/GenBank/DDBJ whole genome shotgun (WGS) entry which is preliminary data.</text>
</comment>
<dbReference type="PROSITE" id="PS50846">
    <property type="entry name" value="HMA_2"/>
    <property type="match status" value="1"/>
</dbReference>
<accession>A0ABQ8KNJ7</accession>
<dbReference type="SUPFAM" id="SSF56784">
    <property type="entry name" value="HAD-like"/>
    <property type="match status" value="1"/>
</dbReference>
<dbReference type="Pfam" id="PF00702">
    <property type="entry name" value="Hydrolase"/>
    <property type="match status" value="1"/>
</dbReference>
<feature type="transmembrane region" description="Helical" evidence="7">
    <location>
        <begin position="581"/>
        <end position="599"/>
    </location>
</feature>
<feature type="domain" description="HMA" evidence="9">
    <location>
        <begin position="328"/>
        <end position="395"/>
    </location>
</feature>
<dbReference type="InterPro" id="IPR018303">
    <property type="entry name" value="ATPase_P-typ_P_site"/>
</dbReference>
<dbReference type="Gene3D" id="3.40.1110.10">
    <property type="entry name" value="Calcium-transporting ATPase, cytoplasmic domain N"/>
    <property type="match status" value="1"/>
</dbReference>
<feature type="transmembrane region" description="Helical" evidence="7">
    <location>
        <begin position="729"/>
        <end position="750"/>
    </location>
</feature>
<gene>
    <name evidence="10" type="ORF">C8Q71DRAFT_745392</name>
</gene>
<keyword evidence="6 7" id="KW-0472">Membrane</keyword>
<keyword evidence="4" id="KW-1278">Translocase</keyword>
<dbReference type="InterPro" id="IPR056236">
    <property type="entry name" value="HMA_PCA1"/>
</dbReference>
<organism evidence="10 11">
    <name type="scientific">Rhodofomes roseus</name>
    <dbReference type="NCBI Taxonomy" id="34475"/>
    <lineage>
        <taxon>Eukaryota</taxon>
        <taxon>Fungi</taxon>
        <taxon>Dikarya</taxon>
        <taxon>Basidiomycota</taxon>
        <taxon>Agaricomycotina</taxon>
        <taxon>Agaricomycetes</taxon>
        <taxon>Polyporales</taxon>
        <taxon>Rhodofomes</taxon>
    </lineage>
</organism>
<dbReference type="NCBIfam" id="TIGR01525">
    <property type="entry name" value="ATPase-IB_hvy"/>
    <property type="match status" value="1"/>
</dbReference>
<evidence type="ECO:0000259" key="9">
    <source>
        <dbReference type="PROSITE" id="PS50846"/>
    </source>
</evidence>
<dbReference type="PANTHER" id="PTHR46594">
    <property type="entry name" value="P-TYPE CATION-TRANSPORTING ATPASE"/>
    <property type="match status" value="1"/>
</dbReference>
<keyword evidence="7" id="KW-0547">Nucleotide-binding</keyword>
<dbReference type="Gene3D" id="3.30.70.100">
    <property type="match status" value="1"/>
</dbReference>
<dbReference type="InterPro" id="IPR023214">
    <property type="entry name" value="HAD_sf"/>
</dbReference>
<feature type="region of interest" description="Disordered" evidence="8">
    <location>
        <begin position="1"/>
        <end position="43"/>
    </location>
</feature>
<dbReference type="EMBL" id="JADCUA010000005">
    <property type="protein sequence ID" value="KAH9840002.1"/>
    <property type="molecule type" value="Genomic_DNA"/>
</dbReference>
<evidence type="ECO:0000256" key="3">
    <source>
        <dbReference type="ARBA" id="ARBA00022723"/>
    </source>
</evidence>
<feature type="transmembrane region" description="Helical" evidence="7">
    <location>
        <begin position="770"/>
        <end position="797"/>
    </location>
</feature>
<dbReference type="RefSeq" id="XP_047781652.1">
    <property type="nucleotide sequence ID" value="XM_047922996.1"/>
</dbReference>
<keyword evidence="11" id="KW-1185">Reference proteome</keyword>
<evidence type="ECO:0000256" key="8">
    <source>
        <dbReference type="SAM" id="MobiDB-lite"/>
    </source>
</evidence>
<dbReference type="PROSITE" id="PS00154">
    <property type="entry name" value="ATPASE_E1_E2"/>
    <property type="match status" value="1"/>
</dbReference>
<feature type="compositionally biased region" description="Polar residues" evidence="8">
    <location>
        <begin position="34"/>
        <end position="43"/>
    </location>
</feature>
<feature type="transmembrane region" description="Helical" evidence="7">
    <location>
        <begin position="509"/>
        <end position="534"/>
    </location>
</feature>
<evidence type="ECO:0000256" key="5">
    <source>
        <dbReference type="ARBA" id="ARBA00022989"/>
    </source>
</evidence>
<feature type="transmembrane region" description="Helical" evidence="7">
    <location>
        <begin position="1084"/>
        <end position="1101"/>
    </location>
</feature>
<dbReference type="CDD" id="cd00371">
    <property type="entry name" value="HMA"/>
    <property type="match status" value="1"/>
</dbReference>
<dbReference type="NCBIfam" id="TIGR01511">
    <property type="entry name" value="ATPase-IB1_Cu"/>
    <property type="match status" value="1"/>
</dbReference>
<evidence type="ECO:0000256" key="7">
    <source>
        <dbReference type="RuleBase" id="RU362081"/>
    </source>
</evidence>
<dbReference type="Pfam" id="PF00403">
    <property type="entry name" value="HMA"/>
    <property type="match status" value="1"/>
</dbReference>
<protein>
    <submittedName>
        <fullName evidence="10">Heavy metal translocatin</fullName>
    </submittedName>
</protein>
<dbReference type="PANTHER" id="PTHR46594:SF4">
    <property type="entry name" value="P-TYPE CATION-TRANSPORTING ATPASE"/>
    <property type="match status" value="1"/>
</dbReference>
<dbReference type="NCBIfam" id="TIGR01494">
    <property type="entry name" value="ATPase_P-type"/>
    <property type="match status" value="1"/>
</dbReference>
<dbReference type="InterPro" id="IPR036412">
    <property type="entry name" value="HAD-like_sf"/>
</dbReference>
<dbReference type="InterPro" id="IPR008250">
    <property type="entry name" value="ATPase_P-typ_transduc_dom_A_sf"/>
</dbReference>
<comment type="similarity">
    <text evidence="7">Belongs to the cation transport ATPase (P-type) (TC 3.A.3) family. Type IB subfamily.</text>
</comment>
<dbReference type="Pfam" id="PF24534">
    <property type="entry name" value="HMA_PCA1"/>
    <property type="match status" value="1"/>
</dbReference>
<dbReference type="GeneID" id="72003728"/>
<dbReference type="PRINTS" id="PR00119">
    <property type="entry name" value="CATATPASE"/>
</dbReference>
<evidence type="ECO:0000313" key="10">
    <source>
        <dbReference type="EMBL" id="KAH9840002.1"/>
    </source>
</evidence>
<feature type="transmembrane region" description="Helical" evidence="7">
    <location>
        <begin position="1107"/>
        <end position="1129"/>
    </location>
</feature>
<reference evidence="10 11" key="1">
    <citation type="journal article" date="2021" name="Environ. Microbiol.">
        <title>Gene family expansions and transcriptome signatures uncover fungal adaptations to wood decay.</title>
        <authorList>
            <person name="Hage H."/>
            <person name="Miyauchi S."/>
            <person name="Viragh M."/>
            <person name="Drula E."/>
            <person name="Min B."/>
            <person name="Chaduli D."/>
            <person name="Navarro D."/>
            <person name="Favel A."/>
            <person name="Norest M."/>
            <person name="Lesage-Meessen L."/>
            <person name="Balint B."/>
            <person name="Merenyi Z."/>
            <person name="de Eugenio L."/>
            <person name="Morin E."/>
            <person name="Martinez A.T."/>
            <person name="Baldrian P."/>
            <person name="Stursova M."/>
            <person name="Martinez M.J."/>
            <person name="Novotny C."/>
            <person name="Magnuson J.K."/>
            <person name="Spatafora J.W."/>
            <person name="Maurice S."/>
            <person name="Pangilinan J."/>
            <person name="Andreopoulos W."/>
            <person name="LaButti K."/>
            <person name="Hundley H."/>
            <person name="Na H."/>
            <person name="Kuo A."/>
            <person name="Barry K."/>
            <person name="Lipzen A."/>
            <person name="Henrissat B."/>
            <person name="Riley R."/>
            <person name="Ahrendt S."/>
            <person name="Nagy L.G."/>
            <person name="Grigoriev I.V."/>
            <person name="Martin F."/>
            <person name="Rosso M.N."/>
        </authorList>
    </citation>
    <scope>NUCLEOTIDE SEQUENCE [LARGE SCALE GENOMIC DNA]</scope>
    <source>
        <strain evidence="10 11">CIRM-BRFM 1785</strain>
    </source>
</reference>
<dbReference type="InterPro" id="IPR027256">
    <property type="entry name" value="P-typ_ATPase_IB"/>
</dbReference>
<dbReference type="InterPro" id="IPR023299">
    <property type="entry name" value="ATPase_P-typ_cyto_dom_N"/>
</dbReference>
<dbReference type="InterPro" id="IPR006121">
    <property type="entry name" value="HMA_dom"/>
</dbReference>
<dbReference type="Proteomes" id="UP000814176">
    <property type="component" value="Unassembled WGS sequence"/>
</dbReference>
<evidence type="ECO:0000256" key="2">
    <source>
        <dbReference type="ARBA" id="ARBA00022692"/>
    </source>
</evidence>
<dbReference type="InterPro" id="IPR036163">
    <property type="entry name" value="HMA_dom_sf"/>
</dbReference>
<dbReference type="SUPFAM" id="SSF81665">
    <property type="entry name" value="Calcium ATPase, transmembrane domain M"/>
    <property type="match status" value="1"/>
</dbReference>
<dbReference type="SFLD" id="SFLDG00002">
    <property type="entry name" value="C1.7:_P-type_atpase_like"/>
    <property type="match status" value="1"/>
</dbReference>
<dbReference type="Gene3D" id="2.70.150.10">
    <property type="entry name" value="Calcium-transporting ATPase, cytoplasmic transduction domain A"/>
    <property type="match status" value="1"/>
</dbReference>